<dbReference type="InterPro" id="IPR017853">
    <property type="entry name" value="GH"/>
</dbReference>
<dbReference type="GO" id="GO:0006004">
    <property type="term" value="P:fucose metabolic process"/>
    <property type="evidence" value="ECO:0007669"/>
    <property type="project" value="InterPro"/>
</dbReference>
<dbReference type="PANTHER" id="PTHR10030:SF37">
    <property type="entry name" value="ALPHA-L-FUCOSIDASE-RELATED"/>
    <property type="match status" value="1"/>
</dbReference>
<evidence type="ECO:0000256" key="5">
    <source>
        <dbReference type="ARBA" id="ARBA00022801"/>
    </source>
</evidence>
<evidence type="ECO:0000256" key="2">
    <source>
        <dbReference type="ARBA" id="ARBA00007951"/>
    </source>
</evidence>
<dbReference type="GO" id="GO:0004560">
    <property type="term" value="F:alpha-L-fucosidase activity"/>
    <property type="evidence" value="ECO:0007669"/>
    <property type="project" value="InterPro"/>
</dbReference>
<keyword evidence="4 7" id="KW-0732">Signal</keyword>
<evidence type="ECO:0000256" key="4">
    <source>
        <dbReference type="ARBA" id="ARBA00022729"/>
    </source>
</evidence>
<dbReference type="EC" id="3.2.1.51" evidence="3"/>
<dbReference type="Gene3D" id="3.20.20.80">
    <property type="entry name" value="Glycosidases"/>
    <property type="match status" value="1"/>
</dbReference>
<dbReference type="InterPro" id="IPR013780">
    <property type="entry name" value="Glyco_hydro_b"/>
</dbReference>
<dbReference type="SMART" id="SM00812">
    <property type="entry name" value="Alpha_L_fucos"/>
    <property type="match status" value="1"/>
</dbReference>
<evidence type="ECO:0000259" key="9">
    <source>
        <dbReference type="Pfam" id="PF16757"/>
    </source>
</evidence>
<dbReference type="GO" id="GO:0005764">
    <property type="term" value="C:lysosome"/>
    <property type="evidence" value="ECO:0007669"/>
    <property type="project" value="TreeGrafter"/>
</dbReference>
<comment type="function">
    <text evidence="1">Alpha-L-fucosidase is responsible for hydrolyzing the alpha-1,6-linked fucose joined to the reducing-end N-acetylglucosamine of the carbohydrate moieties of glycoproteins.</text>
</comment>
<dbReference type="InterPro" id="IPR016286">
    <property type="entry name" value="FUC_metazoa-typ"/>
</dbReference>
<dbReference type="EMBL" id="JRLX01000034">
    <property type="protein sequence ID" value="KGO84831.1"/>
    <property type="molecule type" value="Genomic_DNA"/>
</dbReference>
<dbReference type="RefSeq" id="WP_020215104.1">
    <property type="nucleotide sequence ID" value="NZ_JRLX01000034.1"/>
</dbReference>
<dbReference type="Pfam" id="PF01120">
    <property type="entry name" value="Alpha_L_fucos"/>
    <property type="match status" value="1"/>
</dbReference>
<protein>
    <recommendedName>
        <fullName evidence="3">alpha-L-fucosidase</fullName>
        <ecNumber evidence="3">3.2.1.51</ecNumber>
    </recommendedName>
</protein>
<feature type="domain" description="Glycoside hydrolase family 29 N-terminal" evidence="8">
    <location>
        <begin position="20"/>
        <end position="381"/>
    </location>
</feature>
<organism evidence="10 11">
    <name type="scientific">Flavobacterium rivuli WB 3.3-2 = DSM 21788</name>
    <dbReference type="NCBI Taxonomy" id="1121895"/>
    <lineage>
        <taxon>Bacteria</taxon>
        <taxon>Pseudomonadati</taxon>
        <taxon>Bacteroidota</taxon>
        <taxon>Flavobacteriia</taxon>
        <taxon>Flavobacteriales</taxon>
        <taxon>Flavobacteriaceae</taxon>
        <taxon>Flavobacterium</taxon>
    </lineage>
</organism>
<evidence type="ECO:0000256" key="6">
    <source>
        <dbReference type="ARBA" id="ARBA00023295"/>
    </source>
</evidence>
<evidence type="ECO:0000256" key="3">
    <source>
        <dbReference type="ARBA" id="ARBA00012662"/>
    </source>
</evidence>
<feature type="chain" id="PRO_5001990711" description="alpha-L-fucosidase" evidence="7">
    <location>
        <begin position="21"/>
        <end position="497"/>
    </location>
</feature>
<dbReference type="eggNOG" id="COG3669">
    <property type="taxonomic scope" value="Bacteria"/>
</dbReference>
<dbReference type="PIRSF" id="PIRSF001092">
    <property type="entry name" value="Alpha-L-fucosidase"/>
    <property type="match status" value="1"/>
</dbReference>
<keyword evidence="6" id="KW-0326">Glycosidase</keyword>
<dbReference type="OrthoDB" id="1095333at2"/>
<dbReference type="Gene3D" id="2.60.40.1180">
    <property type="entry name" value="Golgi alpha-mannosidase II"/>
    <property type="match status" value="1"/>
</dbReference>
<feature type="signal peptide" evidence="7">
    <location>
        <begin position="1"/>
        <end position="20"/>
    </location>
</feature>
<comment type="caution">
    <text evidence="10">The sequence shown here is derived from an EMBL/GenBank/DDBJ whole genome shotgun (WGS) entry which is preliminary data.</text>
</comment>
<dbReference type="PRINTS" id="PR00741">
    <property type="entry name" value="GLHYDRLASE29"/>
</dbReference>
<name>A0A0A2LZR0_9FLAO</name>
<dbReference type="InterPro" id="IPR057739">
    <property type="entry name" value="Glyco_hydro_29_N"/>
</dbReference>
<proteinExistence type="inferred from homology"/>
<dbReference type="SUPFAM" id="SSF51445">
    <property type="entry name" value="(Trans)glycosidases"/>
    <property type="match status" value="1"/>
</dbReference>
<evidence type="ECO:0000313" key="10">
    <source>
        <dbReference type="EMBL" id="KGO84831.1"/>
    </source>
</evidence>
<keyword evidence="5" id="KW-0378">Hydrolase</keyword>
<dbReference type="GO" id="GO:0016139">
    <property type="term" value="P:glycoside catabolic process"/>
    <property type="evidence" value="ECO:0007669"/>
    <property type="project" value="TreeGrafter"/>
</dbReference>
<feature type="domain" description="Alpha-L-fucosidase C-terminal" evidence="9">
    <location>
        <begin position="414"/>
        <end position="495"/>
    </location>
</feature>
<evidence type="ECO:0000256" key="1">
    <source>
        <dbReference type="ARBA" id="ARBA00004071"/>
    </source>
</evidence>
<evidence type="ECO:0000259" key="8">
    <source>
        <dbReference type="Pfam" id="PF01120"/>
    </source>
</evidence>
<gene>
    <name evidence="10" type="ORF">Q765_19435</name>
</gene>
<reference evidence="10 11" key="1">
    <citation type="submission" date="2013-09" db="EMBL/GenBank/DDBJ databases">
        <authorList>
            <person name="Zeng Z."/>
            <person name="Chen C."/>
        </authorList>
    </citation>
    <scope>NUCLEOTIDE SEQUENCE [LARGE SCALE GENOMIC DNA]</scope>
    <source>
        <strain evidence="10 11">WB 3.3-2</strain>
    </source>
</reference>
<dbReference type="PROSITE" id="PS51257">
    <property type="entry name" value="PROKAR_LIPOPROTEIN"/>
    <property type="match status" value="1"/>
</dbReference>
<dbReference type="PANTHER" id="PTHR10030">
    <property type="entry name" value="ALPHA-L-FUCOSIDASE"/>
    <property type="match status" value="1"/>
</dbReference>
<sequence>MKKTLLSLTALVVLSGCSSAQNTAPKKMHYEPTWESLAQYDETAEWFKDAKFGIYAHWGVLSVPAYANDWYPRNMHVVGSDENKHQVATYGPLNKFGYHDFVPMFKAENFNADEWADLMVKAGAKFGGVVAEHHDGWSNWNSKINPWNSMAMGPHRDIVGELAKAIHGRGLKLVTSFHKDRNLQINKDNPDKWLDDISYFPYNPDMATSSTDPLLSIMYGNIPQEQFFKNWLGELGELIDNYSPDLIYFDSKMSKIPEKYKLEFLAHYFNHSVEEKQQVIVTHKEGELPKTVSLEDFEKGRNNAITQDFWLTDETVSVGSWSYTNNLGLKTADEIVDLLADIVSKNGALMLNVSPMANGTIPQNQQDILLSIGKWLSVNGEAIYGSRTWNVYGEGPAKLEKGGMFTDKVSYGAKDIRYTRKGNTIYAIVLGWPGNSSVVTLESFSGKTLNTIPKIKKVSVLGSTETIKYSLDENGLHFTTPSQKTDDKAFVLKIETK</sequence>
<dbReference type="AlphaFoldDB" id="A0A0A2LZR0"/>
<dbReference type="InterPro" id="IPR000933">
    <property type="entry name" value="Glyco_hydro_29"/>
</dbReference>
<dbReference type="InterPro" id="IPR031919">
    <property type="entry name" value="Fucosidase_C"/>
</dbReference>
<accession>A0A0A2LZR0</accession>
<dbReference type="STRING" id="1121895.GCA_000378485_03926"/>
<evidence type="ECO:0000313" key="11">
    <source>
        <dbReference type="Proteomes" id="UP000030152"/>
    </source>
</evidence>
<dbReference type="Proteomes" id="UP000030152">
    <property type="component" value="Unassembled WGS sequence"/>
</dbReference>
<dbReference type="Pfam" id="PF16757">
    <property type="entry name" value="Fucosidase_C"/>
    <property type="match status" value="1"/>
</dbReference>
<keyword evidence="11" id="KW-1185">Reference proteome</keyword>
<evidence type="ECO:0000256" key="7">
    <source>
        <dbReference type="SAM" id="SignalP"/>
    </source>
</evidence>
<comment type="similarity">
    <text evidence="2">Belongs to the glycosyl hydrolase 29 family.</text>
</comment>